<accession>B9Y8H3</accession>
<sequence length="99" mass="11431">MADPQTFFNFRTVCMFILAKIGWELNDNDFTKSYKFMTETGFTNKPGQIPPSVRDYRWDESVKVKRSSLLSCNICDCAKRSNGDKNDKPASNNERFNSD</sequence>
<gene>
    <name evidence="2" type="ORF">HOLDEFILI_02120</name>
</gene>
<evidence type="ECO:0000313" key="2">
    <source>
        <dbReference type="EMBL" id="EEF67728.1"/>
    </source>
</evidence>
<evidence type="ECO:0000313" key="3">
    <source>
        <dbReference type="Proteomes" id="UP000005950"/>
    </source>
</evidence>
<feature type="region of interest" description="Disordered" evidence="1">
    <location>
        <begin position="79"/>
        <end position="99"/>
    </location>
</feature>
<feature type="compositionally biased region" description="Polar residues" evidence="1">
    <location>
        <begin position="89"/>
        <end position="99"/>
    </location>
</feature>
<comment type="caution">
    <text evidence="2">The sequence shown here is derived from an EMBL/GenBank/DDBJ whole genome shotgun (WGS) entry which is preliminary data.</text>
</comment>
<evidence type="ECO:0000256" key="1">
    <source>
        <dbReference type="SAM" id="MobiDB-lite"/>
    </source>
</evidence>
<proteinExistence type="predicted"/>
<dbReference type="STRING" id="545696.HOLDEFILI_02120"/>
<dbReference type="HOGENOM" id="CLU_2316466_0_0_9"/>
<protein>
    <submittedName>
        <fullName evidence="2">Uncharacterized protein</fullName>
    </submittedName>
</protein>
<organism evidence="2 3">
    <name type="scientific">Holdemania filiformis DSM 12042</name>
    <dbReference type="NCBI Taxonomy" id="545696"/>
    <lineage>
        <taxon>Bacteria</taxon>
        <taxon>Bacillati</taxon>
        <taxon>Bacillota</taxon>
        <taxon>Erysipelotrichia</taxon>
        <taxon>Erysipelotrichales</taxon>
        <taxon>Erysipelotrichaceae</taxon>
        <taxon>Holdemania</taxon>
    </lineage>
</organism>
<feature type="compositionally biased region" description="Basic and acidic residues" evidence="1">
    <location>
        <begin position="79"/>
        <end position="88"/>
    </location>
</feature>
<dbReference type="Proteomes" id="UP000005950">
    <property type="component" value="Unassembled WGS sequence"/>
</dbReference>
<dbReference type="AlphaFoldDB" id="B9Y8H3"/>
<dbReference type="EMBL" id="ACCF01000124">
    <property type="protein sequence ID" value="EEF67728.1"/>
    <property type="molecule type" value="Genomic_DNA"/>
</dbReference>
<name>B9Y8H3_9FIRM</name>
<reference evidence="2 3" key="1">
    <citation type="submission" date="2008-12" db="EMBL/GenBank/DDBJ databases">
        <authorList>
            <person name="Fulton L."/>
            <person name="Clifton S."/>
            <person name="Fulton B."/>
            <person name="Xu J."/>
            <person name="Minx P."/>
            <person name="Pepin K.H."/>
            <person name="Johnson M."/>
            <person name="Bhonagiri V."/>
            <person name="Nash W.E."/>
            <person name="Mardis E.R."/>
            <person name="Wilson R.K."/>
        </authorList>
    </citation>
    <scope>NUCLEOTIDE SEQUENCE [LARGE SCALE GENOMIC DNA]</scope>
    <source>
        <strain evidence="2 3">DSM 12042</strain>
    </source>
</reference>
<reference evidence="2 3" key="2">
    <citation type="submission" date="2009-02" db="EMBL/GenBank/DDBJ databases">
        <title>Draft genome sequence of Holdemania filiformis DSM 12042.</title>
        <authorList>
            <person name="Sudarsanam P."/>
            <person name="Ley R."/>
            <person name="Guruge J."/>
            <person name="Turnbaugh P.J."/>
            <person name="Mahowald M."/>
            <person name="Liep D."/>
            <person name="Gordon J."/>
        </authorList>
    </citation>
    <scope>NUCLEOTIDE SEQUENCE [LARGE SCALE GENOMIC DNA]</scope>
    <source>
        <strain evidence="2 3">DSM 12042</strain>
    </source>
</reference>